<gene>
    <name evidence="1" type="ORF">MGU_11683</name>
</gene>
<comment type="caution">
    <text evidence="1">The sequence shown here is derived from an EMBL/GenBank/DDBJ whole genome shotgun (WGS) entry which is preliminary data.</text>
</comment>
<proteinExistence type="predicted"/>
<keyword evidence="2" id="KW-1185">Reference proteome</keyword>
<sequence length="310" mass="33910">MATAQSNVFWVSYAPAEQESFEDILNLVDKVLSGDSWKSSKKHGFFAGEVLRGGRRCVDAVLCSSLRMPASAIVSATKWKRKGAKGSLADAKWPVSGEGPKVFLEKWANAMRAASLKRFSGSEIELVRILEEYRLGHRDRMRRLRDRKGRKRPDRCREPSPLLPCVPPTSPESEVSATAIDPVVVPSDGPVNEFTGIDSTLLVEGLCALFLGSHVTEVKLSELFEADFVLVADEVLPSRIPFNAEVALVDLGLSVDNDFSLDLRCDLGCNWSYDAAANGEFMPQFGADIALDLGATIDTVDPLAVFDLFV</sequence>
<dbReference type="EMBL" id="AZNH01000284">
    <property type="protein sequence ID" value="KID80903.1"/>
    <property type="molecule type" value="Genomic_DNA"/>
</dbReference>
<reference evidence="1 2" key="1">
    <citation type="journal article" date="2014" name="Proc. Natl. Acad. Sci. U.S.A.">
        <title>Trajectory and genomic determinants of fungal-pathogen speciation and host adaptation.</title>
        <authorList>
            <person name="Hu X."/>
            <person name="Xiao G."/>
            <person name="Zheng P."/>
            <person name="Shang Y."/>
            <person name="Su Y."/>
            <person name="Zhang X."/>
            <person name="Liu X."/>
            <person name="Zhan S."/>
            <person name="St Leger R.J."/>
            <person name="Wang C."/>
        </authorList>
    </citation>
    <scope>NUCLEOTIDE SEQUENCE [LARGE SCALE GENOMIC DNA]</scope>
    <source>
        <strain evidence="1 2">ARSEF 977</strain>
    </source>
</reference>
<protein>
    <submittedName>
        <fullName evidence="1">Uncharacterized protein</fullName>
    </submittedName>
</protein>
<evidence type="ECO:0000313" key="2">
    <source>
        <dbReference type="Proteomes" id="UP000031192"/>
    </source>
</evidence>
<name>A0A0B4GEL7_METGA</name>
<dbReference type="AlphaFoldDB" id="A0A0B4GEL7"/>
<dbReference type="Proteomes" id="UP000031192">
    <property type="component" value="Unassembled WGS sequence"/>
</dbReference>
<evidence type="ECO:0000313" key="1">
    <source>
        <dbReference type="EMBL" id="KID80903.1"/>
    </source>
</evidence>
<accession>A0A0B4GEL7</accession>
<dbReference type="HOGENOM" id="CLU_897368_0_0_1"/>
<organism evidence="1 2">
    <name type="scientific">Metarhizium guizhouense (strain ARSEF 977)</name>
    <dbReference type="NCBI Taxonomy" id="1276136"/>
    <lineage>
        <taxon>Eukaryota</taxon>
        <taxon>Fungi</taxon>
        <taxon>Dikarya</taxon>
        <taxon>Ascomycota</taxon>
        <taxon>Pezizomycotina</taxon>
        <taxon>Sordariomycetes</taxon>
        <taxon>Hypocreomycetidae</taxon>
        <taxon>Hypocreales</taxon>
        <taxon>Clavicipitaceae</taxon>
        <taxon>Metarhizium</taxon>
    </lineage>
</organism>